<keyword evidence="2" id="KW-1185">Reference proteome</keyword>
<proteinExistence type="predicted"/>
<accession>A0AAV7Q3D4</accession>
<dbReference type="AlphaFoldDB" id="A0AAV7Q3D4"/>
<organism evidence="1 2">
    <name type="scientific">Pleurodeles waltl</name>
    <name type="common">Iberian ribbed newt</name>
    <dbReference type="NCBI Taxonomy" id="8319"/>
    <lineage>
        <taxon>Eukaryota</taxon>
        <taxon>Metazoa</taxon>
        <taxon>Chordata</taxon>
        <taxon>Craniata</taxon>
        <taxon>Vertebrata</taxon>
        <taxon>Euteleostomi</taxon>
        <taxon>Amphibia</taxon>
        <taxon>Batrachia</taxon>
        <taxon>Caudata</taxon>
        <taxon>Salamandroidea</taxon>
        <taxon>Salamandridae</taxon>
        <taxon>Pleurodelinae</taxon>
        <taxon>Pleurodeles</taxon>
    </lineage>
</organism>
<reference evidence="1" key="1">
    <citation type="journal article" date="2022" name="bioRxiv">
        <title>Sequencing and chromosome-scale assembly of the giantPleurodeles waltlgenome.</title>
        <authorList>
            <person name="Brown T."/>
            <person name="Elewa A."/>
            <person name="Iarovenko S."/>
            <person name="Subramanian E."/>
            <person name="Araus A.J."/>
            <person name="Petzold A."/>
            <person name="Susuki M."/>
            <person name="Suzuki K.-i.T."/>
            <person name="Hayashi T."/>
            <person name="Toyoda A."/>
            <person name="Oliveira C."/>
            <person name="Osipova E."/>
            <person name="Leigh N.D."/>
            <person name="Simon A."/>
            <person name="Yun M.H."/>
        </authorList>
    </citation>
    <scope>NUCLEOTIDE SEQUENCE</scope>
    <source>
        <strain evidence="1">20211129_DDA</strain>
        <tissue evidence="1">Liver</tissue>
    </source>
</reference>
<protein>
    <submittedName>
        <fullName evidence="1">Uncharacterized protein</fullName>
    </submittedName>
</protein>
<gene>
    <name evidence="1" type="ORF">NDU88_001342</name>
</gene>
<dbReference type="EMBL" id="JANPWB010000010">
    <property type="protein sequence ID" value="KAJ1134896.1"/>
    <property type="molecule type" value="Genomic_DNA"/>
</dbReference>
<evidence type="ECO:0000313" key="2">
    <source>
        <dbReference type="Proteomes" id="UP001066276"/>
    </source>
</evidence>
<comment type="caution">
    <text evidence="1">The sequence shown here is derived from an EMBL/GenBank/DDBJ whole genome shotgun (WGS) entry which is preliminary data.</text>
</comment>
<name>A0AAV7Q3D4_PLEWA</name>
<sequence>MVRKMGSCISVELDNGDSKKASKEIKHKKLLYMAITKVLGAHLMASTKEKICKRDYMEVFKLLQKDTGKGMIKVVEDPWTSLALDSDIGRAVDAVLLVMVELTEGPLVRSRWKACRQLWIEFVVSRTKYKAGMAVRLNEGLMW</sequence>
<evidence type="ECO:0000313" key="1">
    <source>
        <dbReference type="EMBL" id="KAJ1134896.1"/>
    </source>
</evidence>
<dbReference type="Proteomes" id="UP001066276">
    <property type="component" value="Chromosome 6"/>
</dbReference>